<feature type="region of interest" description="Disordered" evidence="1">
    <location>
        <begin position="196"/>
        <end position="278"/>
    </location>
</feature>
<feature type="region of interest" description="Disordered" evidence="1">
    <location>
        <begin position="292"/>
        <end position="323"/>
    </location>
</feature>
<dbReference type="Proteomes" id="UP000476176">
    <property type="component" value="Unassembled WGS sequence"/>
</dbReference>
<feature type="compositionally biased region" description="Polar residues" evidence="1">
    <location>
        <begin position="236"/>
        <end position="245"/>
    </location>
</feature>
<evidence type="ECO:0000256" key="1">
    <source>
        <dbReference type="SAM" id="MobiDB-lite"/>
    </source>
</evidence>
<sequence>MSHRAAAAWDGEEFRPRGQRLRLQSIGAQVPGVSSPALLARNYAIRIMETENLHAVQLVQLLEDIARVPVLDVRFPGLTGRSHPDNDYWTVIFDARSCPLELSGASVIRVGDENLTLHHFQRHQQPPCWRCLSPHHMESRLSGPMHAGQAAQWTFRAEIFIGRPSADRGVLRAVTVDPVPVSTSAAFSGRRLSTDTTATTDASGMAVVRRRRSRAGGKVATGRQHASANPAADPTTPAQSSSHPQTGGAELARSEGSGATEGVRTPTQHGAQPLSAAERKYRDTCAAYRTLAVDSDTDSDAEDVNGTNEPQLTHIAEAHEGDL</sequence>
<organism evidence="2 3">
    <name type="scientific">Phytophthora fragariae</name>
    <dbReference type="NCBI Taxonomy" id="53985"/>
    <lineage>
        <taxon>Eukaryota</taxon>
        <taxon>Sar</taxon>
        <taxon>Stramenopiles</taxon>
        <taxon>Oomycota</taxon>
        <taxon>Peronosporomycetes</taxon>
        <taxon>Peronosporales</taxon>
        <taxon>Peronosporaceae</taxon>
        <taxon>Phytophthora</taxon>
    </lineage>
</organism>
<evidence type="ECO:0000313" key="3">
    <source>
        <dbReference type="Proteomes" id="UP000476176"/>
    </source>
</evidence>
<feature type="compositionally biased region" description="Low complexity" evidence="1">
    <location>
        <begin position="196"/>
        <end position="207"/>
    </location>
</feature>
<gene>
    <name evidence="2" type="ORF">PF004_g23876</name>
</gene>
<proteinExistence type="predicted"/>
<evidence type="ECO:0000313" key="2">
    <source>
        <dbReference type="EMBL" id="KAE9183700.1"/>
    </source>
</evidence>
<dbReference type="EMBL" id="QXGC01002624">
    <property type="protein sequence ID" value="KAE9183700.1"/>
    <property type="molecule type" value="Genomic_DNA"/>
</dbReference>
<accession>A0A6G0MWS3</accession>
<protein>
    <submittedName>
        <fullName evidence="2">Uncharacterized protein</fullName>
    </submittedName>
</protein>
<name>A0A6G0MWS3_9STRA</name>
<dbReference type="AlphaFoldDB" id="A0A6G0MWS3"/>
<reference evidence="2 3" key="1">
    <citation type="submission" date="2018-09" db="EMBL/GenBank/DDBJ databases">
        <title>Genomic investigation of the strawberry pathogen Phytophthora fragariae indicates pathogenicity is determined by transcriptional variation in three key races.</title>
        <authorList>
            <person name="Adams T.M."/>
            <person name="Armitage A.D."/>
            <person name="Sobczyk M.K."/>
            <person name="Bates H.J."/>
            <person name="Dunwell J.M."/>
            <person name="Nellist C.F."/>
            <person name="Harrison R.J."/>
        </authorList>
    </citation>
    <scope>NUCLEOTIDE SEQUENCE [LARGE SCALE GENOMIC DNA]</scope>
    <source>
        <strain evidence="2 3">BC-23</strain>
    </source>
</reference>
<comment type="caution">
    <text evidence="2">The sequence shown here is derived from an EMBL/GenBank/DDBJ whole genome shotgun (WGS) entry which is preliminary data.</text>
</comment>